<proteinExistence type="predicted"/>
<sequence>MVTIIDYKKRTTQEGKEFNVLVLQSDIEMVQSKETGRIYATAKTCTISCTFNDVICEGLKGRNIPGSIERMECEPYQYAVPSTGELITLHHTYYYNPNPRTMEQEVFGKPVLRAAA</sequence>
<dbReference type="EMBL" id="CP055153">
    <property type="protein sequence ID" value="QMU27693.1"/>
    <property type="molecule type" value="Genomic_DNA"/>
</dbReference>
<evidence type="ECO:0000313" key="1">
    <source>
        <dbReference type="EMBL" id="QMU27693.1"/>
    </source>
</evidence>
<protein>
    <submittedName>
        <fullName evidence="1">Uncharacterized protein</fullName>
    </submittedName>
</protein>
<reference evidence="1 2" key="1">
    <citation type="submission" date="2020-06" db="EMBL/GenBank/DDBJ databases">
        <authorList>
            <person name="Hwang Y.J."/>
        </authorList>
    </citation>
    <scope>NUCLEOTIDE SEQUENCE [LARGE SCALE GENOMIC DNA]</scope>
    <source>
        <strain evidence="1 2">KUDC8001</strain>
    </source>
</reference>
<dbReference type="AlphaFoldDB" id="A0A7L7L4J9"/>
<reference evidence="1 2" key="2">
    <citation type="submission" date="2020-08" db="EMBL/GenBank/DDBJ databases">
        <title>Adhaeribacter dokdonensis sp. nov., isolated from the rhizosphere of Elymus tsukushiensis, a plant native to the Dokdo Islands, Republic of Korea.</title>
        <authorList>
            <person name="Ghim S.Y."/>
        </authorList>
    </citation>
    <scope>NUCLEOTIDE SEQUENCE [LARGE SCALE GENOMIC DNA]</scope>
    <source>
        <strain evidence="1 2">KUDC8001</strain>
    </source>
</reference>
<name>A0A7L7L4J9_9BACT</name>
<dbReference type="RefSeq" id="WP_182414887.1">
    <property type="nucleotide sequence ID" value="NZ_CP055153.1"/>
</dbReference>
<accession>A0A7L7L4J9</accession>
<organism evidence="1 2">
    <name type="scientific">Adhaeribacter radiodurans</name>
    <dbReference type="NCBI Taxonomy" id="2745197"/>
    <lineage>
        <taxon>Bacteria</taxon>
        <taxon>Pseudomonadati</taxon>
        <taxon>Bacteroidota</taxon>
        <taxon>Cytophagia</taxon>
        <taxon>Cytophagales</taxon>
        <taxon>Hymenobacteraceae</taxon>
        <taxon>Adhaeribacter</taxon>
    </lineage>
</organism>
<dbReference type="Proteomes" id="UP000514509">
    <property type="component" value="Chromosome"/>
</dbReference>
<evidence type="ECO:0000313" key="2">
    <source>
        <dbReference type="Proteomes" id="UP000514509"/>
    </source>
</evidence>
<keyword evidence="2" id="KW-1185">Reference proteome</keyword>
<dbReference type="KEGG" id="add:HUW48_06365"/>
<gene>
    <name evidence="1" type="ORF">HUW48_06365</name>
</gene>